<protein>
    <submittedName>
        <fullName evidence="1">Uncharacterized protein</fullName>
    </submittedName>
</protein>
<evidence type="ECO:0000313" key="2">
    <source>
        <dbReference type="Proteomes" id="UP000502699"/>
    </source>
</evidence>
<accession>A0A6G7VDZ0</accession>
<keyword evidence="2" id="KW-1185">Reference proteome</keyword>
<sequence length="81" mass="8558">MKYAIGKRSEVLEIVIGELAKAKSEGSEGAFVFLPEIGRVNVIFNAAQQNVQPTASGAGMRARIGRWLISLGQSLIQNGGG</sequence>
<dbReference type="Proteomes" id="UP000502699">
    <property type="component" value="Chromosome"/>
</dbReference>
<proteinExistence type="predicted"/>
<dbReference type="KEGG" id="cjap:GWK36_09495"/>
<dbReference type="EMBL" id="CP048029">
    <property type="protein sequence ID" value="QIK38172.1"/>
    <property type="molecule type" value="Genomic_DNA"/>
</dbReference>
<evidence type="ECO:0000313" key="1">
    <source>
        <dbReference type="EMBL" id="QIK38172.1"/>
    </source>
</evidence>
<gene>
    <name evidence="1" type="ORF">GWK36_09495</name>
</gene>
<dbReference type="RefSeq" id="WP_166270934.1">
    <property type="nucleotide sequence ID" value="NZ_CP048029.1"/>
</dbReference>
<organism evidence="1 2">
    <name type="scientific">Caldichromatium japonicum</name>
    <dbReference type="NCBI Taxonomy" id="2699430"/>
    <lineage>
        <taxon>Bacteria</taxon>
        <taxon>Pseudomonadati</taxon>
        <taxon>Pseudomonadota</taxon>
        <taxon>Gammaproteobacteria</taxon>
        <taxon>Chromatiales</taxon>
        <taxon>Chromatiaceae</taxon>
        <taxon>Caldichromatium</taxon>
    </lineage>
</organism>
<reference evidence="2" key="1">
    <citation type="submission" date="2020-01" db="EMBL/GenBank/DDBJ databases">
        <title>Caldichromatium gen. nov., sp. nov., a thermophilic purple sulfur bacterium member of the family Chromatiaceae isolated from Nakabusa hot spring, Japan.</title>
        <authorList>
            <person name="Saini M.K."/>
            <person name="Hanada S."/>
            <person name="Tank M."/>
        </authorList>
    </citation>
    <scope>NUCLEOTIDE SEQUENCE [LARGE SCALE GENOMIC DNA]</scope>
    <source>
        <strain evidence="2">No.7</strain>
    </source>
</reference>
<dbReference type="AlphaFoldDB" id="A0A6G7VDZ0"/>
<name>A0A6G7VDZ0_9GAMM</name>